<evidence type="ECO:0000313" key="6">
    <source>
        <dbReference type="Proteomes" id="UP001549921"/>
    </source>
</evidence>
<dbReference type="FunFam" id="3.15.10.30:FF:000001">
    <property type="entry name" value="Takeout-like protein 1"/>
    <property type="match status" value="1"/>
</dbReference>
<accession>A0ABD0SYN1</accession>
<evidence type="ECO:0000256" key="4">
    <source>
        <dbReference type="SAM" id="SignalP"/>
    </source>
</evidence>
<keyword evidence="1 4" id="KW-0732">Signal</keyword>
<dbReference type="InterPro" id="IPR038606">
    <property type="entry name" value="To_sf"/>
</dbReference>
<evidence type="ECO:0000256" key="1">
    <source>
        <dbReference type="ARBA" id="ARBA00022729"/>
    </source>
</evidence>
<gene>
    <name evidence="5" type="ORF">ABMA28_002975</name>
</gene>
<comment type="similarity">
    <text evidence="3">Belongs to the TO family.</text>
</comment>
<dbReference type="EMBL" id="JBEDNZ010000013">
    <property type="protein sequence ID" value="KAL0830869.1"/>
    <property type="molecule type" value="Genomic_DNA"/>
</dbReference>
<dbReference type="Pfam" id="PF06585">
    <property type="entry name" value="JHBP"/>
    <property type="match status" value="1"/>
</dbReference>
<dbReference type="Proteomes" id="UP001549921">
    <property type="component" value="Unassembled WGS sequence"/>
</dbReference>
<evidence type="ECO:0008006" key="7">
    <source>
        <dbReference type="Google" id="ProtNLM"/>
    </source>
</evidence>
<dbReference type="InterPro" id="IPR010562">
    <property type="entry name" value="Haemolymph_juvenile_hormone-bd"/>
</dbReference>
<dbReference type="AlphaFoldDB" id="A0ABD0SYN1"/>
<feature type="chain" id="PRO_5044871214" description="Takeout" evidence="4">
    <location>
        <begin position="20"/>
        <end position="237"/>
    </location>
</feature>
<name>A0ABD0SYN1_LOXSC</name>
<dbReference type="PANTHER" id="PTHR11008:SF41">
    <property type="entry name" value="RE70318P"/>
    <property type="match status" value="1"/>
</dbReference>
<dbReference type="PANTHER" id="PTHR11008">
    <property type="entry name" value="PROTEIN TAKEOUT-LIKE PROTEIN"/>
    <property type="match status" value="1"/>
</dbReference>
<dbReference type="Gene3D" id="3.15.10.30">
    <property type="entry name" value="Haemolymph juvenile hormone binding protein"/>
    <property type="match status" value="1"/>
</dbReference>
<reference evidence="5 6" key="1">
    <citation type="submission" date="2024-06" db="EMBL/GenBank/DDBJ databases">
        <title>A chromosome-level genome assembly of beet webworm, Loxostege sticticalis.</title>
        <authorList>
            <person name="Zhang Y."/>
        </authorList>
    </citation>
    <scope>NUCLEOTIDE SEQUENCE [LARGE SCALE GENOMIC DNA]</scope>
    <source>
        <strain evidence="5">AQ028</strain>
        <tissue evidence="5">Male pupae</tissue>
    </source>
</reference>
<evidence type="ECO:0000256" key="2">
    <source>
        <dbReference type="ARBA" id="ARBA00023108"/>
    </source>
</evidence>
<protein>
    <recommendedName>
        <fullName evidence="7">Takeout</fullName>
    </recommendedName>
</protein>
<proteinExistence type="inferred from homology"/>
<organism evidence="5 6">
    <name type="scientific">Loxostege sticticalis</name>
    <name type="common">Beet webworm moth</name>
    <dbReference type="NCBI Taxonomy" id="481309"/>
    <lineage>
        <taxon>Eukaryota</taxon>
        <taxon>Metazoa</taxon>
        <taxon>Ecdysozoa</taxon>
        <taxon>Arthropoda</taxon>
        <taxon>Hexapoda</taxon>
        <taxon>Insecta</taxon>
        <taxon>Pterygota</taxon>
        <taxon>Neoptera</taxon>
        <taxon>Endopterygota</taxon>
        <taxon>Lepidoptera</taxon>
        <taxon>Glossata</taxon>
        <taxon>Ditrysia</taxon>
        <taxon>Pyraloidea</taxon>
        <taxon>Crambidae</taxon>
        <taxon>Pyraustinae</taxon>
        <taxon>Loxostege</taxon>
    </lineage>
</organism>
<comment type="caution">
    <text evidence="5">The sequence shown here is derived from an EMBL/GenBank/DDBJ whole genome shotgun (WGS) entry which is preliminary data.</text>
</comment>
<dbReference type="SMART" id="SM00700">
    <property type="entry name" value="JHBP"/>
    <property type="match status" value="1"/>
</dbReference>
<dbReference type="GO" id="GO:0007623">
    <property type="term" value="P:circadian rhythm"/>
    <property type="evidence" value="ECO:0007669"/>
    <property type="project" value="UniProtKB-ARBA"/>
</dbReference>
<feature type="signal peptide" evidence="4">
    <location>
        <begin position="1"/>
        <end position="19"/>
    </location>
</feature>
<sequence>MLRCLCFFAAVFSVRSASAPFITPCKQGDTACIKASAQAAVPIIAPGIPELGIKPLDPLRLALIKGDQGGLQLTFRDTVLTGMKGCTVENIKHDISKGKNVVVIKCSVTLQGNYKLGGQLLVLPIQGEGKYTIKIQDIVIKAYSDITTVTGEDGKPHWHITDWHNSYSVKTGTQFQFDNLFNGNKVLSVPVHDFVNNNWKEVMQEIASPIVRAIVAAVVEDVEALYKAVPAEELYIA</sequence>
<evidence type="ECO:0000256" key="3">
    <source>
        <dbReference type="ARBA" id="ARBA00060902"/>
    </source>
</evidence>
<evidence type="ECO:0000313" key="5">
    <source>
        <dbReference type="EMBL" id="KAL0830869.1"/>
    </source>
</evidence>
<keyword evidence="2" id="KW-0090">Biological rhythms</keyword>